<evidence type="ECO:0000256" key="5">
    <source>
        <dbReference type="ARBA" id="ARBA00011137"/>
    </source>
</evidence>
<dbReference type="EMBL" id="JANAWD010000117">
    <property type="protein sequence ID" value="KAJ3486567.1"/>
    <property type="molecule type" value="Genomic_DNA"/>
</dbReference>
<evidence type="ECO:0000256" key="7">
    <source>
        <dbReference type="ARBA" id="ARBA00022692"/>
    </source>
</evidence>
<evidence type="ECO:0000313" key="18">
    <source>
        <dbReference type="EMBL" id="KAJ3486567.1"/>
    </source>
</evidence>
<comment type="catalytic activity">
    <reaction evidence="1">
        <text>a triacylglycerol + H2O = a diacylglycerol + a fatty acid + H(+)</text>
        <dbReference type="Rhea" id="RHEA:12044"/>
        <dbReference type="ChEBI" id="CHEBI:15377"/>
        <dbReference type="ChEBI" id="CHEBI:15378"/>
        <dbReference type="ChEBI" id="CHEBI:17855"/>
        <dbReference type="ChEBI" id="CHEBI:18035"/>
        <dbReference type="ChEBI" id="CHEBI:28868"/>
        <dbReference type="EC" id="3.1.1.3"/>
    </reaction>
</comment>
<evidence type="ECO:0000256" key="8">
    <source>
        <dbReference type="ARBA" id="ARBA00022753"/>
    </source>
</evidence>
<dbReference type="GO" id="GO:0004620">
    <property type="term" value="F:phospholipase activity"/>
    <property type="evidence" value="ECO:0007669"/>
    <property type="project" value="TreeGrafter"/>
</dbReference>
<evidence type="ECO:0000256" key="4">
    <source>
        <dbReference type="ARBA" id="ARBA00010701"/>
    </source>
</evidence>
<keyword evidence="7" id="KW-0812">Transmembrane</keyword>
<comment type="subunit">
    <text evidence="5">Binds to both phosphatidylinositol (PI) and phosphatidylinositol 3,5-bisphosphate (PIP2).</text>
</comment>
<dbReference type="GO" id="GO:0034496">
    <property type="term" value="P:multivesicular body membrane disassembly"/>
    <property type="evidence" value="ECO:0007669"/>
    <property type="project" value="TreeGrafter"/>
</dbReference>
<name>A0AAD5YKC8_9APHY</name>
<keyword evidence="11" id="KW-0735">Signal-anchor</keyword>
<dbReference type="EC" id="3.1.1.3" evidence="6"/>
<keyword evidence="19" id="KW-1185">Reference proteome</keyword>
<dbReference type="PANTHER" id="PTHR47175:SF2">
    <property type="entry name" value="LIPASE ATG15-RELATED"/>
    <property type="match status" value="1"/>
</dbReference>
<evidence type="ECO:0000256" key="17">
    <source>
        <dbReference type="ARBA" id="ARBA00029828"/>
    </source>
</evidence>
<keyword evidence="12" id="KW-1133">Transmembrane helix</keyword>
<evidence type="ECO:0000256" key="1">
    <source>
        <dbReference type="ARBA" id="ARBA00001024"/>
    </source>
</evidence>
<comment type="similarity">
    <text evidence="4">Belongs to the AB hydrolase superfamily. Lipase family.</text>
</comment>
<dbReference type="PANTHER" id="PTHR47175">
    <property type="entry name" value="LIPASE ATG15-RELATED"/>
    <property type="match status" value="1"/>
</dbReference>
<evidence type="ECO:0000256" key="6">
    <source>
        <dbReference type="ARBA" id="ARBA00013279"/>
    </source>
</evidence>
<dbReference type="GO" id="GO:0005775">
    <property type="term" value="C:vacuolar lumen"/>
    <property type="evidence" value="ECO:0007669"/>
    <property type="project" value="TreeGrafter"/>
</dbReference>
<dbReference type="CDD" id="cd00519">
    <property type="entry name" value="Lipase_3"/>
    <property type="match status" value="1"/>
</dbReference>
<evidence type="ECO:0000256" key="12">
    <source>
        <dbReference type="ARBA" id="ARBA00022989"/>
    </source>
</evidence>
<gene>
    <name evidence="18" type="ORF">NLI96_g4150</name>
</gene>
<evidence type="ECO:0000256" key="16">
    <source>
        <dbReference type="ARBA" id="ARBA00023180"/>
    </source>
</evidence>
<dbReference type="InterPro" id="IPR029058">
    <property type="entry name" value="AB_hydrolase_fold"/>
</dbReference>
<evidence type="ECO:0000256" key="2">
    <source>
        <dbReference type="ARBA" id="ARBA00004270"/>
    </source>
</evidence>
<dbReference type="Pfam" id="PF26363">
    <property type="entry name" value="Phospholipase-like"/>
    <property type="match status" value="1"/>
</dbReference>
<protein>
    <recommendedName>
        <fullName evidence="6">triacylglycerol lipase</fullName>
        <ecNumber evidence="6">3.1.1.3</ecNumber>
    </recommendedName>
    <alternativeName>
        <fullName evidence="17">Autophagy-related protein 15</fullName>
    </alternativeName>
</protein>
<keyword evidence="8" id="KW-0967">Endosome</keyword>
<dbReference type="Gene3D" id="3.40.50.1820">
    <property type="entry name" value="alpha/beta hydrolase"/>
    <property type="match status" value="1"/>
</dbReference>
<keyword evidence="16" id="KW-0325">Glycoprotein</keyword>
<keyword evidence="9" id="KW-0378">Hydrolase</keyword>
<keyword evidence="15" id="KW-0472">Membrane</keyword>
<reference evidence="18" key="1">
    <citation type="submission" date="2022-07" db="EMBL/GenBank/DDBJ databases">
        <title>Genome Sequence of Physisporinus lineatus.</title>
        <authorList>
            <person name="Buettner E."/>
        </authorList>
    </citation>
    <scope>NUCLEOTIDE SEQUENCE</scope>
    <source>
        <strain evidence="18">VT162</strain>
    </source>
</reference>
<dbReference type="SUPFAM" id="SSF53474">
    <property type="entry name" value="alpha/beta-Hydrolases"/>
    <property type="match status" value="1"/>
</dbReference>
<dbReference type="GO" id="GO:0034727">
    <property type="term" value="P:piecemeal microautophagy of the nucleus"/>
    <property type="evidence" value="ECO:0007669"/>
    <property type="project" value="TreeGrafter"/>
</dbReference>
<comment type="subcellular location">
    <subcellularLocation>
        <location evidence="3">Endosome</location>
        <location evidence="3">Multivesicular body membrane</location>
        <topology evidence="3">Single-pass type II membrane protein</topology>
    </subcellularLocation>
    <subcellularLocation>
        <location evidence="2">Prevacuolar compartment membrane</location>
        <topology evidence="2">Single-pass type II membrane protein</topology>
    </subcellularLocation>
</comment>
<dbReference type="InterPro" id="IPR050805">
    <property type="entry name" value="ATG15_Lipase"/>
</dbReference>
<dbReference type="GO" id="GO:0032585">
    <property type="term" value="C:multivesicular body membrane"/>
    <property type="evidence" value="ECO:0007669"/>
    <property type="project" value="UniProtKB-SubCell"/>
</dbReference>
<evidence type="ECO:0000256" key="11">
    <source>
        <dbReference type="ARBA" id="ARBA00022968"/>
    </source>
</evidence>
<keyword evidence="13" id="KW-0072">Autophagy</keyword>
<dbReference type="GO" id="GO:0046461">
    <property type="term" value="P:neutral lipid catabolic process"/>
    <property type="evidence" value="ECO:0007669"/>
    <property type="project" value="TreeGrafter"/>
</dbReference>
<evidence type="ECO:0000313" key="19">
    <source>
        <dbReference type="Proteomes" id="UP001212997"/>
    </source>
</evidence>
<evidence type="ECO:0000256" key="13">
    <source>
        <dbReference type="ARBA" id="ARBA00023006"/>
    </source>
</evidence>
<proteinExistence type="inferred from homology"/>
<evidence type="ECO:0000256" key="14">
    <source>
        <dbReference type="ARBA" id="ARBA00023098"/>
    </source>
</evidence>
<keyword evidence="14" id="KW-0443">Lipid metabolism</keyword>
<dbReference type="GO" id="GO:0004806">
    <property type="term" value="F:triacylglycerol lipase activity"/>
    <property type="evidence" value="ECO:0007669"/>
    <property type="project" value="UniProtKB-EC"/>
</dbReference>
<dbReference type="GO" id="GO:0006660">
    <property type="term" value="P:phosphatidylserine catabolic process"/>
    <property type="evidence" value="ECO:0007669"/>
    <property type="project" value="TreeGrafter"/>
</dbReference>
<organism evidence="18 19">
    <name type="scientific">Meripilus lineatus</name>
    <dbReference type="NCBI Taxonomy" id="2056292"/>
    <lineage>
        <taxon>Eukaryota</taxon>
        <taxon>Fungi</taxon>
        <taxon>Dikarya</taxon>
        <taxon>Basidiomycota</taxon>
        <taxon>Agaricomycotina</taxon>
        <taxon>Agaricomycetes</taxon>
        <taxon>Polyporales</taxon>
        <taxon>Meripilaceae</taxon>
        <taxon>Meripilus</taxon>
    </lineage>
</organism>
<evidence type="ECO:0000256" key="10">
    <source>
        <dbReference type="ARBA" id="ARBA00022963"/>
    </source>
</evidence>
<evidence type="ECO:0000256" key="9">
    <source>
        <dbReference type="ARBA" id="ARBA00022801"/>
    </source>
</evidence>
<sequence>MGADSAANTPNQRHSCLSLDKCSPDPNFSSATTAMLFNLLPASLQYLFASFILSDAPTRPSPTLSFTLRHEFGLINGTRTVFTNLDSTSHLTDSEFSIQTMNTKTYRPHSQEAFSYARFSGLHAQQELPWDGLDILGPNVEERETLYLLAKMANNAYALPGDKEWYDIGEEWNSSYPFGWEPDADGLRGHVFSTEDNSTVVISIKGTSPAWPAGGGGPTVVKDKLNDNLLFSCCCARVGPTWRPVCSCYEGGYKCDQDCLEQSLTQESLFYQTGINLYNNVSYMFPNANIWLTGHSLGGGLASLIGITFGAPVVAFEAPAERMAARRLHLPSPPSVQHVTHVYHTADPIPMGVCTGVSSSCAIGGYALESRCHLGNVLKYDTVSKWGWSVDVRNHGITVIVDKLLSADWEEEDEGSGDNGADRKRNVPKMTDEGDCVDCFNWEYGNYRNLSTFGCGH</sequence>
<keyword evidence="10" id="KW-0442">Lipid degradation</keyword>
<dbReference type="AlphaFoldDB" id="A0AAD5YKC8"/>
<evidence type="ECO:0000256" key="3">
    <source>
        <dbReference type="ARBA" id="ARBA00004343"/>
    </source>
</evidence>
<comment type="caution">
    <text evidence="18">The sequence shown here is derived from an EMBL/GenBank/DDBJ whole genome shotgun (WGS) entry which is preliminary data.</text>
</comment>
<dbReference type="Proteomes" id="UP001212997">
    <property type="component" value="Unassembled WGS sequence"/>
</dbReference>
<evidence type="ECO:0000256" key="15">
    <source>
        <dbReference type="ARBA" id="ARBA00023136"/>
    </source>
</evidence>
<accession>A0AAD5YKC8</accession>